<dbReference type="PANTHER" id="PTHR23227:SF67">
    <property type="entry name" value="CRANIOFACIAL DEVELOPMENT PROTEIN 2-LIKE"/>
    <property type="match status" value="1"/>
</dbReference>
<gene>
    <name evidence="1" type="ORF">HPBE_LOCUS23410</name>
</gene>
<dbReference type="PANTHER" id="PTHR23227">
    <property type="entry name" value="BUCENTAUR RELATED"/>
    <property type="match status" value="1"/>
</dbReference>
<dbReference type="WBParaSite" id="HPBE_0002341101-mRNA-1">
    <property type="protein sequence ID" value="HPBE_0002341101-mRNA-1"/>
    <property type="gene ID" value="HPBE_0002341101"/>
</dbReference>
<reference evidence="3" key="2">
    <citation type="submission" date="2019-09" db="UniProtKB">
        <authorList>
            <consortium name="WormBaseParasite"/>
        </authorList>
    </citation>
    <scope>IDENTIFICATION</scope>
</reference>
<organism evidence="2 3">
    <name type="scientific">Heligmosomoides polygyrus</name>
    <name type="common">Parasitic roundworm</name>
    <dbReference type="NCBI Taxonomy" id="6339"/>
    <lineage>
        <taxon>Eukaryota</taxon>
        <taxon>Metazoa</taxon>
        <taxon>Ecdysozoa</taxon>
        <taxon>Nematoda</taxon>
        <taxon>Chromadorea</taxon>
        <taxon>Rhabditida</taxon>
        <taxon>Rhabditina</taxon>
        <taxon>Rhabditomorpha</taxon>
        <taxon>Strongyloidea</taxon>
        <taxon>Heligmosomidae</taxon>
        <taxon>Heligmosomoides</taxon>
    </lineage>
</organism>
<dbReference type="InterPro" id="IPR027124">
    <property type="entry name" value="Swc5/CFDP1/2"/>
</dbReference>
<evidence type="ECO:0000313" key="3">
    <source>
        <dbReference type="WBParaSite" id="HPBE_0002341101-mRNA-1"/>
    </source>
</evidence>
<dbReference type="EMBL" id="UZAH01035030">
    <property type="protein sequence ID" value="VDP38660.1"/>
    <property type="molecule type" value="Genomic_DNA"/>
</dbReference>
<evidence type="ECO:0000313" key="1">
    <source>
        <dbReference type="EMBL" id="VDP38660.1"/>
    </source>
</evidence>
<proteinExistence type="predicted"/>
<dbReference type="Gene3D" id="3.60.10.10">
    <property type="entry name" value="Endonuclease/exonuclease/phosphatase"/>
    <property type="match status" value="1"/>
</dbReference>
<accession>A0A3P8D5K9</accession>
<name>A0A183GL41_HELPZ</name>
<evidence type="ECO:0000313" key="2">
    <source>
        <dbReference type="Proteomes" id="UP000050761"/>
    </source>
</evidence>
<protein>
    <submittedName>
        <fullName evidence="3">Craniofacial development protein 2-like</fullName>
    </submittedName>
</protein>
<accession>A0A183GL41</accession>
<dbReference type="Proteomes" id="UP000050761">
    <property type="component" value="Unassembled WGS sequence"/>
</dbReference>
<dbReference type="OrthoDB" id="418748at2759"/>
<keyword evidence="2" id="KW-1185">Reference proteome</keyword>
<dbReference type="AlphaFoldDB" id="A0A183GL41"/>
<sequence>MATFFAVVRKISLNIYVLGKSKRKQDPRGYAGCGYVDGPLVRSRDIGQGFKAVLCGSPRTTSGVGMFASGRFRDWIVSVERFDDRLMKIVVAAKQRLYHFFSAYAPQNGCSDQTKEEFWNLLDEKTVEVSPKDVITVASDLNGHVGATKDGYSCHGGFGTDHVTPMMSALLITRNRTLSHATVGVPRLR</sequence>
<reference evidence="1 2" key="1">
    <citation type="submission" date="2018-11" db="EMBL/GenBank/DDBJ databases">
        <authorList>
            <consortium name="Pathogen Informatics"/>
        </authorList>
    </citation>
    <scope>NUCLEOTIDE SEQUENCE [LARGE SCALE GENOMIC DNA]</scope>
</reference>
<dbReference type="InterPro" id="IPR036691">
    <property type="entry name" value="Endo/exonu/phosph_ase_sf"/>
</dbReference>